<keyword evidence="1 2" id="KW-0238">DNA-binding</keyword>
<dbReference type="GO" id="GO:0000976">
    <property type="term" value="F:transcription cis-regulatory region binding"/>
    <property type="evidence" value="ECO:0007669"/>
    <property type="project" value="TreeGrafter"/>
</dbReference>
<dbReference type="AlphaFoldDB" id="A0A8J3WRR3"/>
<feature type="domain" description="HTH tetR-type" evidence="4">
    <location>
        <begin position="64"/>
        <end position="124"/>
    </location>
</feature>
<comment type="caution">
    <text evidence="5">The sequence shown here is derived from an EMBL/GenBank/DDBJ whole genome shotgun (WGS) entry which is preliminary data.</text>
</comment>
<keyword evidence="6" id="KW-1185">Reference proteome</keyword>
<dbReference type="InterPro" id="IPR036271">
    <property type="entry name" value="Tet_transcr_reg_TetR-rel_C_sf"/>
</dbReference>
<evidence type="ECO:0000256" key="1">
    <source>
        <dbReference type="ARBA" id="ARBA00023125"/>
    </source>
</evidence>
<reference evidence="5" key="1">
    <citation type="submission" date="2021-01" db="EMBL/GenBank/DDBJ databases">
        <title>Whole genome shotgun sequence of Planobispora takensis NBRC 109077.</title>
        <authorList>
            <person name="Komaki H."/>
            <person name="Tamura T."/>
        </authorList>
    </citation>
    <scope>NUCLEOTIDE SEQUENCE</scope>
    <source>
        <strain evidence="5">NBRC 109077</strain>
    </source>
</reference>
<name>A0A8J3WRR3_9ACTN</name>
<feature type="DNA-binding region" description="H-T-H motif" evidence="2">
    <location>
        <begin position="87"/>
        <end position="106"/>
    </location>
</feature>
<dbReference type="SUPFAM" id="SSF46689">
    <property type="entry name" value="Homeodomain-like"/>
    <property type="match status" value="1"/>
</dbReference>
<gene>
    <name evidence="5" type="ORF">Pta02_14790</name>
</gene>
<evidence type="ECO:0000259" key="4">
    <source>
        <dbReference type="PROSITE" id="PS50977"/>
    </source>
</evidence>
<dbReference type="EMBL" id="BOOK01000008">
    <property type="protein sequence ID" value="GIH99470.1"/>
    <property type="molecule type" value="Genomic_DNA"/>
</dbReference>
<proteinExistence type="predicted"/>
<feature type="compositionally biased region" description="Basic and acidic residues" evidence="3">
    <location>
        <begin position="29"/>
        <end position="49"/>
    </location>
</feature>
<dbReference type="InterPro" id="IPR001647">
    <property type="entry name" value="HTH_TetR"/>
</dbReference>
<dbReference type="GO" id="GO:0003700">
    <property type="term" value="F:DNA-binding transcription factor activity"/>
    <property type="evidence" value="ECO:0007669"/>
    <property type="project" value="TreeGrafter"/>
</dbReference>
<sequence>MTAELDPAAPRTAGTRPSEDGPGTATAQEAKETRPRPGTADARRVEKARPGSRTAGSAVRLERPDVRAHVLRAALLAIDEVGPERVRVRDIAERAGMSSGHVMYYFGKRDRILVSTLLLSEDELAERRTAELAGVTDPRRAVVRFAQLYLPASATDVRWRLWAQVIARPPQDEETLARIAGFTGTWVRELAGILTRGVVAGLLRPVGDAAEHAGRACRIMDSLASDVLLGLPGCDADWARDQAVHAILGEPPR</sequence>
<protein>
    <recommendedName>
        <fullName evidence="4">HTH tetR-type domain-containing protein</fullName>
    </recommendedName>
</protein>
<dbReference type="PROSITE" id="PS50977">
    <property type="entry name" value="HTH_TETR_2"/>
    <property type="match status" value="1"/>
</dbReference>
<evidence type="ECO:0000256" key="2">
    <source>
        <dbReference type="PROSITE-ProRule" id="PRU00335"/>
    </source>
</evidence>
<dbReference type="PANTHER" id="PTHR30055">
    <property type="entry name" value="HTH-TYPE TRANSCRIPTIONAL REGULATOR RUTR"/>
    <property type="match status" value="1"/>
</dbReference>
<dbReference type="Pfam" id="PF00440">
    <property type="entry name" value="TetR_N"/>
    <property type="match status" value="1"/>
</dbReference>
<dbReference type="Gene3D" id="1.10.357.10">
    <property type="entry name" value="Tetracycline Repressor, domain 2"/>
    <property type="match status" value="1"/>
</dbReference>
<dbReference type="PANTHER" id="PTHR30055:SF200">
    <property type="entry name" value="HTH-TYPE TRANSCRIPTIONAL REPRESSOR BDCR"/>
    <property type="match status" value="1"/>
</dbReference>
<evidence type="ECO:0000256" key="3">
    <source>
        <dbReference type="SAM" id="MobiDB-lite"/>
    </source>
</evidence>
<evidence type="ECO:0000313" key="5">
    <source>
        <dbReference type="EMBL" id="GIH99470.1"/>
    </source>
</evidence>
<organism evidence="5 6">
    <name type="scientific">Planobispora takensis</name>
    <dbReference type="NCBI Taxonomy" id="1367882"/>
    <lineage>
        <taxon>Bacteria</taxon>
        <taxon>Bacillati</taxon>
        <taxon>Actinomycetota</taxon>
        <taxon>Actinomycetes</taxon>
        <taxon>Streptosporangiales</taxon>
        <taxon>Streptosporangiaceae</taxon>
        <taxon>Planobispora</taxon>
    </lineage>
</organism>
<dbReference type="InterPro" id="IPR050109">
    <property type="entry name" value="HTH-type_TetR-like_transc_reg"/>
</dbReference>
<feature type="region of interest" description="Disordered" evidence="3">
    <location>
        <begin position="1"/>
        <end position="60"/>
    </location>
</feature>
<dbReference type="Proteomes" id="UP000634476">
    <property type="component" value="Unassembled WGS sequence"/>
</dbReference>
<evidence type="ECO:0000313" key="6">
    <source>
        <dbReference type="Proteomes" id="UP000634476"/>
    </source>
</evidence>
<accession>A0A8J3WRR3</accession>
<dbReference type="RefSeq" id="WP_203873926.1">
    <property type="nucleotide sequence ID" value="NZ_BOOK01000008.1"/>
</dbReference>
<dbReference type="InterPro" id="IPR009057">
    <property type="entry name" value="Homeodomain-like_sf"/>
</dbReference>
<dbReference type="SUPFAM" id="SSF48498">
    <property type="entry name" value="Tetracyclin repressor-like, C-terminal domain"/>
    <property type="match status" value="1"/>
</dbReference>